<evidence type="ECO:0000256" key="1">
    <source>
        <dbReference type="SAM" id="MobiDB-lite"/>
    </source>
</evidence>
<dbReference type="InterPro" id="IPR052792">
    <property type="entry name" value="Thioredoxin_dom-contain_11"/>
</dbReference>
<evidence type="ECO:0000313" key="4">
    <source>
        <dbReference type="Proteomes" id="UP001162164"/>
    </source>
</evidence>
<reference evidence="3" key="1">
    <citation type="journal article" date="2023" name="Insect Mol. Biol.">
        <title>Genome sequencing provides insights into the evolution of gene families encoding plant cell wall-degrading enzymes in longhorned beetles.</title>
        <authorList>
            <person name="Shin N.R."/>
            <person name="Okamura Y."/>
            <person name="Kirsch R."/>
            <person name="Pauchet Y."/>
        </authorList>
    </citation>
    <scope>NUCLEOTIDE SEQUENCE</scope>
    <source>
        <strain evidence="3">MMC_N1</strain>
    </source>
</reference>
<organism evidence="3 4">
    <name type="scientific">Molorchus minor</name>
    <dbReference type="NCBI Taxonomy" id="1323400"/>
    <lineage>
        <taxon>Eukaryota</taxon>
        <taxon>Metazoa</taxon>
        <taxon>Ecdysozoa</taxon>
        <taxon>Arthropoda</taxon>
        <taxon>Hexapoda</taxon>
        <taxon>Insecta</taxon>
        <taxon>Pterygota</taxon>
        <taxon>Neoptera</taxon>
        <taxon>Endopterygota</taxon>
        <taxon>Coleoptera</taxon>
        <taxon>Polyphaga</taxon>
        <taxon>Cucujiformia</taxon>
        <taxon>Chrysomeloidea</taxon>
        <taxon>Cerambycidae</taxon>
        <taxon>Lamiinae</taxon>
        <taxon>Monochamini</taxon>
        <taxon>Molorchus</taxon>
    </lineage>
</organism>
<dbReference type="Pfam" id="PF00085">
    <property type="entry name" value="Thioredoxin"/>
    <property type="match status" value="1"/>
</dbReference>
<dbReference type="EMBL" id="JAPWTJ010000298">
    <property type="protein sequence ID" value="KAJ8979979.1"/>
    <property type="molecule type" value="Genomic_DNA"/>
</dbReference>
<dbReference type="InterPro" id="IPR036249">
    <property type="entry name" value="Thioredoxin-like_sf"/>
</dbReference>
<dbReference type="PANTHER" id="PTHR46497:SF1">
    <property type="entry name" value="THIOREDOXIN DOMAIN-CONTAINING PROTEIN 11"/>
    <property type="match status" value="1"/>
</dbReference>
<evidence type="ECO:0000313" key="3">
    <source>
        <dbReference type="EMBL" id="KAJ8979979.1"/>
    </source>
</evidence>
<proteinExistence type="predicted"/>
<feature type="region of interest" description="Disordered" evidence="1">
    <location>
        <begin position="13"/>
        <end position="57"/>
    </location>
</feature>
<feature type="domain" description="Thioredoxin" evidence="2">
    <location>
        <begin position="587"/>
        <end position="668"/>
    </location>
</feature>
<dbReference type="SUPFAM" id="SSF52833">
    <property type="entry name" value="Thioredoxin-like"/>
    <property type="match status" value="2"/>
</dbReference>
<dbReference type="PANTHER" id="PTHR46497">
    <property type="entry name" value="THIOREDOXIN DOMAIN-CONTAINING PROTEIN 11"/>
    <property type="match status" value="1"/>
</dbReference>
<gene>
    <name evidence="3" type="ORF">NQ317_013728</name>
</gene>
<comment type="caution">
    <text evidence="3">The sequence shown here is derived from an EMBL/GenBank/DDBJ whole genome shotgun (WGS) entry which is preliminary data.</text>
</comment>
<dbReference type="Gene3D" id="3.40.30.10">
    <property type="entry name" value="Glutaredoxin"/>
    <property type="match status" value="2"/>
</dbReference>
<dbReference type="InterPro" id="IPR013766">
    <property type="entry name" value="Thioredoxin_domain"/>
</dbReference>
<accession>A0ABQ9JPX3</accession>
<dbReference type="Proteomes" id="UP001162164">
    <property type="component" value="Unassembled WGS sequence"/>
</dbReference>
<keyword evidence="4" id="KW-1185">Reference proteome</keyword>
<evidence type="ECO:0000259" key="2">
    <source>
        <dbReference type="Pfam" id="PF00085"/>
    </source>
</evidence>
<protein>
    <recommendedName>
        <fullName evidence="2">Thioredoxin domain-containing protein</fullName>
    </recommendedName>
</protein>
<feature type="compositionally biased region" description="Low complexity" evidence="1">
    <location>
        <begin position="31"/>
        <end position="40"/>
    </location>
</feature>
<sequence length="800" mass="91734">MTLLKISARVANTSPVTKHDHETGDSDAINDRNSNISSSDTDTENNEIPGEVVGFQDGNENEIPTIAARMELAIFLSYNDNPGSVYEKVTQPPAAYPFFSKDSIVTDWYRGEISKAIEQAKSSDIAFVMFYAPWDADSQHARKEFEETAQYMQDFVKFSAVNCWQPNSECRNQYNKVYRWPVLIAYPSHGRGIQYNGPISVPYMIVFLKRLCHPFLRFSNETLWQAGDAYLVAHLSALPGSIDFAVFYTTALKYLERDPVQSVTFFVNPQTVQEPLLHLHLWNETLIYPSLDHEWGPDEILQWVFENLHKVTSWVAPTGSKSTLLSKSLQPGPALILFTPNNPLHLHTDYYNMLQEIGYEYFNCDASLLTNLQILNAKIKKSIVKTMKKSCTLLEDELNHFCSGLRNDQCPTPIIEKKQCERNVEFYQTSRITGENDRRSAVGLLKSLQKENCRQFLMAEKYQSAVFETTASYKKKLNVTGLSCKTNSSLAMIVMDSLLYYHFAERLGIDLLRKSDKSAVVIVNQAMESSHVLQASINSINVRKFIKNFTKSQLTRSLDSYSLVINSTKRNSVLRDKSTKLKEFVFVEELNTKTFLPTVLQSNKAILIYYYSKQCAFCSSISFVLLTVIRKLSSVDNLQFYRIDGDINKLPWEYTMESYPTILFFPIDVKSESRVYPVELPITVPNLINFILTNLKSTTKLQTMWTLCNQTKFKDDKISCLSMVQAKMLTVIEETLSDWRTSNRRQKRVIVHKLIKLKQLHFLIAHHPKRHGLIVNYFRVLNLNSGTVKIIFVRMGSDVL</sequence>
<name>A0ABQ9JPX3_9CUCU</name>